<keyword evidence="1" id="KW-0812">Transmembrane</keyword>
<dbReference type="Pfam" id="PF23960">
    <property type="entry name" value="DUF7289"/>
    <property type="match status" value="1"/>
</dbReference>
<dbReference type="AlphaFoldDB" id="A0ABD5XC07"/>
<comment type="caution">
    <text evidence="2">The sequence shown here is derived from an EMBL/GenBank/DDBJ whole genome shotgun (WGS) entry which is preliminary data.</text>
</comment>
<gene>
    <name evidence="2" type="ORF">ACFQJ7_15355</name>
</gene>
<name>A0ABD5XC07_9EURY</name>
<organism evidence="2 3">
    <name type="scientific">Halovenus rubra</name>
    <dbReference type="NCBI Taxonomy" id="869890"/>
    <lineage>
        <taxon>Archaea</taxon>
        <taxon>Methanobacteriati</taxon>
        <taxon>Methanobacteriota</taxon>
        <taxon>Stenosarchaea group</taxon>
        <taxon>Halobacteria</taxon>
        <taxon>Halobacteriales</taxon>
        <taxon>Haloarculaceae</taxon>
        <taxon>Halovenus</taxon>
    </lineage>
</organism>
<evidence type="ECO:0008006" key="4">
    <source>
        <dbReference type="Google" id="ProtNLM"/>
    </source>
</evidence>
<evidence type="ECO:0000313" key="3">
    <source>
        <dbReference type="Proteomes" id="UP001596414"/>
    </source>
</evidence>
<dbReference type="InterPro" id="IPR055713">
    <property type="entry name" value="DUF7289"/>
</dbReference>
<dbReference type="RefSeq" id="WP_267637982.1">
    <property type="nucleotide sequence ID" value="NZ_JAODIY010000011.1"/>
</dbReference>
<reference evidence="2 3" key="1">
    <citation type="journal article" date="2014" name="Int. J. Syst. Evol. Microbiol.">
        <title>Complete genome sequence of Corynebacterium casei LMG S-19264T (=DSM 44701T), isolated from a smear-ripened cheese.</title>
        <authorList>
            <consortium name="US DOE Joint Genome Institute (JGI-PGF)"/>
            <person name="Walter F."/>
            <person name="Albersmeier A."/>
            <person name="Kalinowski J."/>
            <person name="Ruckert C."/>
        </authorList>
    </citation>
    <scope>NUCLEOTIDE SEQUENCE [LARGE SCALE GENOMIC DNA]</scope>
    <source>
        <strain evidence="2 3">CGMCC 4.7215</strain>
    </source>
</reference>
<sequence length="287" mass="31516">MNRQQPPNNGNGKQTTERGVSDAIGFTLMFSIIIVGVGLISLAGGTQITDLSDAEELHSAERGMQSTAATLQPMATNGDLQRSFSLAFSNSNIWMNQSTLNITAADNSVNYPALDISSFEQRFDRSNGDITIRYEGGGVFRDNAIPAYDPMFTCREGPGGTNTAIVTVVNLTLAERDGLYISQGYNPNVRFNEFAGTDEAPVSNTDKTLNFDATLVSTEANRSESDTELYVNTSQTAGPDQWDIYFENKESWESKTNPEHVHKCDVDQTLIRVVTIEVEIIEPRFSN</sequence>
<protein>
    <recommendedName>
        <fullName evidence="4">Flagellin</fullName>
    </recommendedName>
</protein>
<proteinExistence type="predicted"/>
<keyword evidence="1" id="KW-0472">Membrane</keyword>
<evidence type="ECO:0000313" key="2">
    <source>
        <dbReference type="EMBL" id="MFC7127377.1"/>
    </source>
</evidence>
<dbReference type="Proteomes" id="UP001596414">
    <property type="component" value="Unassembled WGS sequence"/>
</dbReference>
<feature type="transmembrane region" description="Helical" evidence="1">
    <location>
        <begin position="20"/>
        <end position="43"/>
    </location>
</feature>
<keyword evidence="1" id="KW-1133">Transmembrane helix</keyword>
<accession>A0ABD5XC07</accession>
<dbReference type="EMBL" id="JBHSZQ010000050">
    <property type="protein sequence ID" value="MFC7127377.1"/>
    <property type="molecule type" value="Genomic_DNA"/>
</dbReference>
<evidence type="ECO:0000256" key="1">
    <source>
        <dbReference type="SAM" id="Phobius"/>
    </source>
</evidence>